<sequence>MRYLNLKEALRNSVDEINAVLGKGYAEAHPEIIAAMLKSKNDQDIAENLSDRLSGLDETIEKGIMYLCANLRGCDLAVVSNALEGIDDALECVAAAIGGEYENHIEGRRLLAEQRRQHTGKQ</sequence>
<gene>
    <name evidence="1" type="ORF">GNB58_004460</name>
</gene>
<comment type="caution">
    <text evidence="1">The sequence shown here is derived from an EMBL/GenBank/DDBJ whole genome shotgun (WGS) entry which is preliminary data.</text>
</comment>
<evidence type="ECO:0000313" key="1">
    <source>
        <dbReference type="EMBL" id="HAE7767371.1"/>
    </source>
</evidence>
<accession>A0A736VLS6</accession>
<protein>
    <submittedName>
        <fullName evidence="1">Uncharacterized protein</fullName>
    </submittedName>
</protein>
<name>A0A736VLS6_SALHO</name>
<dbReference type="EMBL" id="DAATAH010000083">
    <property type="protein sequence ID" value="HAE7767371.1"/>
    <property type="molecule type" value="Genomic_DNA"/>
</dbReference>
<dbReference type="AlphaFoldDB" id="A0A736VLS6"/>
<reference evidence="1" key="2">
    <citation type="submission" date="2018-07" db="EMBL/GenBank/DDBJ databases">
        <authorList>
            <consortium name="NCBI Pathogen Detection Project"/>
        </authorList>
    </citation>
    <scope>NUCLEOTIDE SEQUENCE</scope>
    <source>
        <strain evidence="1">2584-68</strain>
    </source>
</reference>
<organism evidence="1">
    <name type="scientific">Salmonella enterica subsp. houtenae serovar 45:g,z51:-</name>
    <dbReference type="NCBI Taxonomy" id="1967611"/>
    <lineage>
        <taxon>Bacteria</taxon>
        <taxon>Pseudomonadati</taxon>
        <taxon>Pseudomonadota</taxon>
        <taxon>Gammaproteobacteria</taxon>
        <taxon>Enterobacterales</taxon>
        <taxon>Enterobacteriaceae</taxon>
        <taxon>Salmonella</taxon>
    </lineage>
</organism>
<proteinExistence type="predicted"/>
<reference evidence="1" key="1">
    <citation type="journal article" date="2018" name="Genome Biol.">
        <title>SKESA: strategic k-mer extension for scrupulous assemblies.</title>
        <authorList>
            <person name="Souvorov A."/>
            <person name="Agarwala R."/>
            <person name="Lipman D.J."/>
        </authorList>
    </citation>
    <scope>NUCLEOTIDE SEQUENCE</scope>
    <source>
        <strain evidence="1">2584-68</strain>
    </source>
</reference>